<dbReference type="Proteomes" id="UP000645257">
    <property type="component" value="Unassembled WGS sequence"/>
</dbReference>
<dbReference type="PANTHER" id="PTHR10851:SF0">
    <property type="entry name" value="PYRIDOXINE-5'-PHOSPHATE OXIDASE"/>
    <property type="match status" value="1"/>
</dbReference>
<sequence length="213" mass="24170">MSLNLADIRLEYTKKELSPEECLDDAVAQLEAWLEEAMHSEVHEPTAMHVATVGKDGRPTGRIVLLKGVEEGELQFYTNYLSRKGEQLGDNPAVAITFFWPELERQLRVEGVARRLPPEVSDAYFKSRPYTSRLGAWASEQSHEIPSKAELVKRAALFGLKHPVSVPRPDHWGGYAVKPDRIEFWQGRPSRLHDRVVYTLEEGGGWRKARLAP</sequence>
<reference evidence="11" key="2">
    <citation type="submission" date="2020-09" db="EMBL/GenBank/DDBJ databases">
        <authorList>
            <person name="Sun Q."/>
            <person name="Kim S."/>
        </authorList>
    </citation>
    <scope>NUCLEOTIDE SEQUENCE</scope>
    <source>
        <strain evidence="11">KCTC 32182</strain>
    </source>
</reference>
<feature type="binding site" evidence="6 7">
    <location>
        <position position="124"/>
    </location>
    <ligand>
        <name>substrate</name>
    </ligand>
</feature>
<gene>
    <name evidence="6 11" type="primary">pdxH</name>
    <name evidence="11" type="ORF">GCM10011289_14060</name>
</gene>
<dbReference type="PANTHER" id="PTHR10851">
    <property type="entry name" value="PYRIDOXINE-5-PHOSPHATE OXIDASE"/>
    <property type="match status" value="1"/>
</dbReference>
<dbReference type="AlphaFoldDB" id="A0A918P0X6"/>
<evidence type="ECO:0000313" key="12">
    <source>
        <dbReference type="Proteomes" id="UP000645257"/>
    </source>
</evidence>
<feature type="binding site" evidence="6 8">
    <location>
        <begin position="62"/>
        <end position="67"/>
    </location>
    <ligand>
        <name>FMN</name>
        <dbReference type="ChEBI" id="CHEBI:58210"/>
    </ligand>
</feature>
<keyword evidence="12" id="KW-1185">Reference proteome</keyword>
<comment type="function">
    <text evidence="6">Catalyzes the oxidation of either pyridoxine 5'-phosphate (PNP) or pyridoxamine 5'-phosphate (PMP) into pyridoxal 5'-phosphate (PLP).</text>
</comment>
<feature type="binding site" evidence="6 7">
    <location>
        <position position="132"/>
    </location>
    <ligand>
        <name>substrate</name>
    </ligand>
</feature>
<dbReference type="Pfam" id="PF10590">
    <property type="entry name" value="PNP_phzG_C"/>
    <property type="match status" value="1"/>
</dbReference>
<feature type="binding site" evidence="6 7">
    <location>
        <begin position="191"/>
        <end position="193"/>
    </location>
    <ligand>
        <name>substrate</name>
    </ligand>
</feature>
<feature type="binding site" evidence="6 8">
    <location>
        <position position="83"/>
    </location>
    <ligand>
        <name>FMN</name>
        <dbReference type="ChEBI" id="CHEBI:58210"/>
    </ligand>
</feature>
<comment type="catalytic activity">
    <reaction evidence="6">
        <text>pyridoxine 5'-phosphate + O2 = pyridoxal 5'-phosphate + H2O2</text>
        <dbReference type="Rhea" id="RHEA:15149"/>
        <dbReference type="ChEBI" id="CHEBI:15379"/>
        <dbReference type="ChEBI" id="CHEBI:16240"/>
        <dbReference type="ChEBI" id="CHEBI:58589"/>
        <dbReference type="ChEBI" id="CHEBI:597326"/>
        <dbReference type="EC" id="1.4.3.5"/>
    </reaction>
</comment>
<dbReference type="PIRSF" id="PIRSF000190">
    <property type="entry name" value="Pyd_amn-ph_oxd"/>
    <property type="match status" value="1"/>
</dbReference>
<dbReference type="GO" id="GO:0008615">
    <property type="term" value="P:pyridoxine biosynthetic process"/>
    <property type="evidence" value="ECO:0007669"/>
    <property type="project" value="UniProtKB-UniRule"/>
</dbReference>
<keyword evidence="3 6" id="KW-0288">FMN</keyword>
<feature type="binding site" evidence="6 8">
    <location>
        <position position="106"/>
    </location>
    <ligand>
        <name>FMN</name>
        <dbReference type="ChEBI" id="CHEBI:58210"/>
    </ligand>
</feature>
<feature type="binding site" evidence="6 8">
    <location>
        <begin position="77"/>
        <end position="78"/>
    </location>
    <ligand>
        <name>FMN</name>
        <dbReference type="ChEBI" id="CHEBI:58210"/>
    </ligand>
</feature>
<keyword evidence="4 6" id="KW-0560">Oxidoreductase</keyword>
<dbReference type="EC" id="1.4.3.5" evidence="6"/>
<feature type="binding site" evidence="6 8">
    <location>
        <position position="195"/>
    </location>
    <ligand>
        <name>FMN</name>
        <dbReference type="ChEBI" id="CHEBI:58210"/>
    </ligand>
</feature>
<name>A0A918P0X6_9NEIS</name>
<dbReference type="InterPro" id="IPR011576">
    <property type="entry name" value="Pyridox_Oxase_N"/>
</dbReference>
<dbReference type="EMBL" id="BMYX01000006">
    <property type="protein sequence ID" value="GGY12168.1"/>
    <property type="molecule type" value="Genomic_DNA"/>
</dbReference>
<dbReference type="Gene3D" id="2.30.110.10">
    <property type="entry name" value="Electron Transport, Fmn-binding Protein, Chain A"/>
    <property type="match status" value="1"/>
</dbReference>
<organism evidence="11 12">
    <name type="scientific">Paludibacterium paludis</name>
    <dbReference type="NCBI Taxonomy" id="1225769"/>
    <lineage>
        <taxon>Bacteria</taxon>
        <taxon>Pseudomonadati</taxon>
        <taxon>Pseudomonadota</taxon>
        <taxon>Betaproteobacteria</taxon>
        <taxon>Neisseriales</taxon>
        <taxon>Chromobacteriaceae</taxon>
        <taxon>Paludibacterium</taxon>
    </lineage>
</organism>
<comment type="similarity">
    <text evidence="1 6">Belongs to the pyridoxamine 5'-phosphate oxidase family.</text>
</comment>
<evidence type="ECO:0000256" key="6">
    <source>
        <dbReference type="HAMAP-Rule" id="MF_01629"/>
    </source>
</evidence>
<keyword evidence="5 6" id="KW-0664">Pyridoxine biosynthesis</keyword>
<comment type="subunit">
    <text evidence="6">Homodimer.</text>
</comment>
<dbReference type="InterPro" id="IPR019576">
    <property type="entry name" value="Pyridoxamine_oxidase_dimer_C"/>
</dbReference>
<feature type="domain" description="Pyridoxamine 5'-phosphate oxidase N-terminal" evidence="9">
    <location>
        <begin position="34"/>
        <end position="155"/>
    </location>
</feature>
<comment type="catalytic activity">
    <reaction evidence="6">
        <text>pyridoxamine 5'-phosphate + O2 + H2O = pyridoxal 5'-phosphate + H2O2 + NH4(+)</text>
        <dbReference type="Rhea" id="RHEA:15817"/>
        <dbReference type="ChEBI" id="CHEBI:15377"/>
        <dbReference type="ChEBI" id="CHEBI:15379"/>
        <dbReference type="ChEBI" id="CHEBI:16240"/>
        <dbReference type="ChEBI" id="CHEBI:28938"/>
        <dbReference type="ChEBI" id="CHEBI:58451"/>
        <dbReference type="ChEBI" id="CHEBI:597326"/>
        <dbReference type="EC" id="1.4.3.5"/>
    </reaction>
</comment>
<protein>
    <recommendedName>
        <fullName evidence="6">Pyridoxine/pyridoxamine 5'-phosphate oxidase</fullName>
        <ecNumber evidence="6">1.4.3.5</ecNumber>
    </recommendedName>
    <alternativeName>
        <fullName evidence="6">PNP/PMP oxidase</fullName>
        <shortName evidence="6">PNPOx</shortName>
    </alternativeName>
    <alternativeName>
        <fullName evidence="6">Pyridoxal 5'-phosphate synthase</fullName>
    </alternativeName>
</protein>
<dbReference type="Pfam" id="PF01243">
    <property type="entry name" value="PNPOx_N"/>
    <property type="match status" value="1"/>
</dbReference>
<comment type="pathway">
    <text evidence="6">Cofactor metabolism; pyridoxal 5'-phosphate salvage; pyridoxal 5'-phosphate from pyridoxine 5'-phosphate: step 1/1.</text>
</comment>
<feature type="binding site" evidence="6 7">
    <location>
        <position position="67"/>
    </location>
    <ligand>
        <name>substrate</name>
    </ligand>
</feature>
<evidence type="ECO:0000313" key="11">
    <source>
        <dbReference type="EMBL" id="GGY12168.1"/>
    </source>
</evidence>
<evidence type="ECO:0000259" key="9">
    <source>
        <dbReference type="Pfam" id="PF01243"/>
    </source>
</evidence>
<dbReference type="SUPFAM" id="SSF50475">
    <property type="entry name" value="FMN-binding split barrel"/>
    <property type="match status" value="1"/>
</dbReference>
<evidence type="ECO:0000256" key="2">
    <source>
        <dbReference type="ARBA" id="ARBA00022630"/>
    </source>
</evidence>
<reference evidence="11" key="1">
    <citation type="journal article" date="2014" name="Int. J. Syst. Evol. Microbiol.">
        <title>Complete genome sequence of Corynebacterium casei LMG S-19264T (=DSM 44701T), isolated from a smear-ripened cheese.</title>
        <authorList>
            <consortium name="US DOE Joint Genome Institute (JGI-PGF)"/>
            <person name="Walter F."/>
            <person name="Albersmeier A."/>
            <person name="Kalinowski J."/>
            <person name="Ruckert C."/>
        </authorList>
    </citation>
    <scope>NUCLEOTIDE SEQUENCE</scope>
    <source>
        <strain evidence="11">KCTC 32182</strain>
    </source>
</reference>
<feature type="binding site" evidence="7">
    <location>
        <begin position="9"/>
        <end position="12"/>
    </location>
    <ligand>
        <name>substrate</name>
    </ligand>
</feature>
<comment type="caution">
    <text evidence="11">The sequence shown here is derived from an EMBL/GenBank/DDBJ whole genome shotgun (WGS) entry which is preliminary data.</text>
</comment>
<accession>A0A918P0X6</accession>
<comment type="cofactor">
    <cofactor evidence="6 8">
        <name>FMN</name>
        <dbReference type="ChEBI" id="CHEBI:58210"/>
    </cofactor>
    <text evidence="6 8">Binds 1 FMN per subunit.</text>
</comment>
<feature type="binding site" evidence="6 8">
    <location>
        <begin position="141"/>
        <end position="142"/>
    </location>
    <ligand>
        <name>FMN</name>
        <dbReference type="ChEBI" id="CHEBI:58210"/>
    </ligand>
</feature>
<evidence type="ECO:0000256" key="7">
    <source>
        <dbReference type="PIRSR" id="PIRSR000190-1"/>
    </source>
</evidence>
<dbReference type="InterPro" id="IPR019740">
    <property type="entry name" value="Pyridox_Oxase_CS"/>
</dbReference>
<evidence type="ECO:0000256" key="4">
    <source>
        <dbReference type="ARBA" id="ARBA00023002"/>
    </source>
</evidence>
<dbReference type="GO" id="GO:0004733">
    <property type="term" value="F:pyridoxamine phosphate oxidase activity"/>
    <property type="evidence" value="ECO:0007669"/>
    <property type="project" value="UniProtKB-UniRule"/>
</dbReference>
<evidence type="ECO:0000256" key="3">
    <source>
        <dbReference type="ARBA" id="ARBA00022643"/>
    </source>
</evidence>
<evidence type="ECO:0000256" key="5">
    <source>
        <dbReference type="ARBA" id="ARBA00023096"/>
    </source>
</evidence>
<proteinExistence type="inferred from homology"/>
<dbReference type="NCBIfam" id="TIGR00558">
    <property type="entry name" value="pdxH"/>
    <property type="match status" value="1"/>
</dbReference>
<dbReference type="NCBIfam" id="NF004231">
    <property type="entry name" value="PRK05679.1"/>
    <property type="match status" value="1"/>
</dbReference>
<evidence type="ECO:0000259" key="10">
    <source>
        <dbReference type="Pfam" id="PF10590"/>
    </source>
</evidence>
<dbReference type="GO" id="GO:0010181">
    <property type="term" value="F:FMN binding"/>
    <property type="evidence" value="ECO:0007669"/>
    <property type="project" value="UniProtKB-UniRule"/>
</dbReference>
<evidence type="ECO:0000256" key="1">
    <source>
        <dbReference type="ARBA" id="ARBA00007301"/>
    </source>
</evidence>
<feature type="binding site" evidence="6 7">
    <location>
        <position position="128"/>
    </location>
    <ligand>
        <name>substrate</name>
    </ligand>
</feature>
<feature type="binding site" evidence="6 8">
    <location>
        <position position="185"/>
    </location>
    <ligand>
        <name>FMN</name>
        <dbReference type="ChEBI" id="CHEBI:58210"/>
    </ligand>
</feature>
<keyword evidence="2 6" id="KW-0285">Flavoprotein</keyword>
<dbReference type="InterPro" id="IPR000659">
    <property type="entry name" value="Pyridox_Oxase"/>
</dbReference>
<dbReference type="InterPro" id="IPR012349">
    <property type="entry name" value="Split_barrel_FMN-bd"/>
</dbReference>
<evidence type="ECO:0000256" key="8">
    <source>
        <dbReference type="PIRSR" id="PIRSR000190-2"/>
    </source>
</evidence>
<dbReference type="RefSeq" id="WP_189532684.1">
    <property type="nucleotide sequence ID" value="NZ_BMYX01000006.1"/>
</dbReference>
<feature type="domain" description="Pyridoxine 5'-phosphate oxidase dimerisation C-terminal" evidence="10">
    <location>
        <begin position="172"/>
        <end position="213"/>
    </location>
</feature>
<dbReference type="PROSITE" id="PS01064">
    <property type="entry name" value="PYRIDOX_OXIDASE"/>
    <property type="match status" value="1"/>
</dbReference>
<dbReference type="HAMAP" id="MF_01629">
    <property type="entry name" value="PdxH"/>
    <property type="match status" value="1"/>
</dbReference>
<comment type="pathway">
    <text evidence="6">Cofactor metabolism; pyridoxal 5'-phosphate salvage; pyridoxal 5'-phosphate from pyridoxamine 5'-phosphate: step 1/1.</text>
</comment>
<feature type="binding site" evidence="6 8">
    <location>
        <position position="84"/>
    </location>
    <ligand>
        <name>FMN</name>
        <dbReference type="ChEBI" id="CHEBI:58210"/>
    </ligand>
</feature>